<dbReference type="PANTHER" id="PTHR43677">
    <property type="entry name" value="SHORT-CHAIN DEHYDROGENASE/REDUCTASE"/>
    <property type="match status" value="1"/>
</dbReference>
<protein>
    <recommendedName>
        <fullName evidence="3">Enoyl reductase (ER) domain-containing protein</fullName>
    </recommendedName>
</protein>
<accession>A0A0N8H804</accession>
<proteinExistence type="predicted"/>
<dbReference type="Proteomes" id="UP000050424">
    <property type="component" value="Unassembled WGS sequence"/>
</dbReference>
<dbReference type="EMBL" id="LKCW01000036">
    <property type="protein sequence ID" value="KPM43220.1"/>
    <property type="molecule type" value="Genomic_DNA"/>
</dbReference>
<dbReference type="Gene3D" id="3.90.180.10">
    <property type="entry name" value="Medium-chain alcohol dehydrogenases, catalytic domain"/>
    <property type="match status" value="1"/>
</dbReference>
<gene>
    <name evidence="1" type="ORF">AK830_g3315</name>
</gene>
<dbReference type="OrthoDB" id="809632at2759"/>
<evidence type="ECO:0000313" key="2">
    <source>
        <dbReference type="Proteomes" id="UP000050424"/>
    </source>
</evidence>
<dbReference type="PANTHER" id="PTHR43677:SF11">
    <property type="entry name" value="ZINC-CONTAINING ALCOHOL DEHYDROGENASE"/>
    <property type="match status" value="1"/>
</dbReference>
<dbReference type="GO" id="GO:0016491">
    <property type="term" value="F:oxidoreductase activity"/>
    <property type="evidence" value="ECO:0007669"/>
    <property type="project" value="TreeGrafter"/>
</dbReference>
<dbReference type="InterPro" id="IPR011032">
    <property type="entry name" value="GroES-like_sf"/>
</dbReference>
<evidence type="ECO:0008006" key="3">
    <source>
        <dbReference type="Google" id="ProtNLM"/>
    </source>
</evidence>
<dbReference type="AlphaFoldDB" id="A0A0N8H804"/>
<reference evidence="1 2" key="1">
    <citation type="submission" date="2015-09" db="EMBL/GenBank/DDBJ databases">
        <title>Draft genome of a European isolate of the apple canker pathogen Neonectria ditissima.</title>
        <authorList>
            <person name="Gomez-Cortecero A."/>
            <person name="Harrison R.J."/>
            <person name="Armitage A.D."/>
        </authorList>
    </citation>
    <scope>NUCLEOTIDE SEQUENCE [LARGE SCALE GENOMIC DNA]</scope>
    <source>
        <strain evidence="1 2">R09/05</strain>
    </source>
</reference>
<dbReference type="SUPFAM" id="SSF50129">
    <property type="entry name" value="GroES-like"/>
    <property type="match status" value="1"/>
</dbReference>
<keyword evidence="2" id="KW-1185">Reference proteome</keyword>
<dbReference type="STRING" id="78410.A0A0N8H804"/>
<name>A0A0N8H804_9HYPO</name>
<dbReference type="InterPro" id="IPR051397">
    <property type="entry name" value="Zn-ADH-like_protein"/>
</dbReference>
<evidence type="ECO:0000313" key="1">
    <source>
        <dbReference type="EMBL" id="KPM43220.1"/>
    </source>
</evidence>
<organism evidence="1 2">
    <name type="scientific">Neonectria ditissima</name>
    <dbReference type="NCBI Taxonomy" id="78410"/>
    <lineage>
        <taxon>Eukaryota</taxon>
        <taxon>Fungi</taxon>
        <taxon>Dikarya</taxon>
        <taxon>Ascomycota</taxon>
        <taxon>Pezizomycotina</taxon>
        <taxon>Sordariomycetes</taxon>
        <taxon>Hypocreomycetidae</taxon>
        <taxon>Hypocreales</taxon>
        <taxon>Nectriaceae</taxon>
        <taxon>Neonectria</taxon>
    </lineage>
</organism>
<dbReference type="SUPFAM" id="SSF51735">
    <property type="entry name" value="NAD(P)-binding Rossmann-fold domains"/>
    <property type="match status" value="1"/>
</dbReference>
<dbReference type="Gene3D" id="3.40.50.720">
    <property type="entry name" value="NAD(P)-binding Rossmann-like Domain"/>
    <property type="match status" value="1"/>
</dbReference>
<sequence>MNQFRQAQGLIKPIIRYNNIRPSTISASNFQHSFQRKAAFHHRPALAMKAVRVVSWDSAPEYIEVPDPAAPSPAQLQLKILAVGIPRVVRGRAAREHPTAFKAELPYDPSLDGVGLDEATGDRYFITAFAAPLLAERANVDRKQLVKLGSAADPVTVAALANPASSSWLALRCRAIGGCEGRTVVILGATSASGRVAVAVAHSLAAARVVGLSRSEDTLATVEGLDERVVLTDPLVLPPNIGPIDIVLDYVGGPAAVDLLQKAEVRPGENLQYIQVGGLAGHENHVLPARLINLKPIRIMGSGAGSVSRDEMQRETPGLVSAIASMKKPFDVFTAPLAEAHTVWNLEDSEGKRLVLVP</sequence>
<dbReference type="InterPro" id="IPR036291">
    <property type="entry name" value="NAD(P)-bd_dom_sf"/>
</dbReference>
<comment type="caution">
    <text evidence="1">The sequence shown here is derived from an EMBL/GenBank/DDBJ whole genome shotgun (WGS) entry which is preliminary data.</text>
</comment>